<evidence type="ECO:0000313" key="1">
    <source>
        <dbReference type="EMBL" id="TFJ81829.1"/>
    </source>
</evidence>
<comment type="caution">
    <text evidence="1">The sequence shown here is derived from an EMBL/GenBank/DDBJ whole genome shotgun (WGS) entry which is preliminary data.</text>
</comment>
<accession>A0A4D9CZ82</accession>
<gene>
    <name evidence="1" type="ORF">NSK_007076</name>
</gene>
<evidence type="ECO:0008006" key="3">
    <source>
        <dbReference type="Google" id="ProtNLM"/>
    </source>
</evidence>
<sequence>MHNKVLLLVSSLTSDAVQEKEQRRARSLLEAKGTVFEEIDGADPAMTEKRNQLFGLGHTARYPQFFIEREDGKVTYVGGWEEVEAMNECSDMPVEILRANPQIQTFDMVFAHVQRRKRRTVSAVPVASS</sequence>
<dbReference type="EMBL" id="SDOX01000122">
    <property type="protein sequence ID" value="TFJ81829.1"/>
    <property type="molecule type" value="Genomic_DNA"/>
</dbReference>
<dbReference type="CDD" id="cd02066">
    <property type="entry name" value="GRX_family"/>
    <property type="match status" value="1"/>
</dbReference>
<organism evidence="1 2">
    <name type="scientific">Nannochloropsis salina CCMP1776</name>
    <dbReference type="NCBI Taxonomy" id="1027361"/>
    <lineage>
        <taxon>Eukaryota</taxon>
        <taxon>Sar</taxon>
        <taxon>Stramenopiles</taxon>
        <taxon>Ochrophyta</taxon>
        <taxon>Eustigmatophyceae</taxon>
        <taxon>Eustigmatales</taxon>
        <taxon>Monodopsidaceae</taxon>
        <taxon>Microchloropsis</taxon>
        <taxon>Microchloropsis salina</taxon>
    </lineage>
</organism>
<protein>
    <recommendedName>
        <fullName evidence="3">Glutaredoxin domain-containing protein</fullName>
    </recommendedName>
</protein>
<dbReference type="OrthoDB" id="49680at2759"/>
<keyword evidence="2" id="KW-1185">Reference proteome</keyword>
<proteinExistence type="predicted"/>
<evidence type="ECO:0000313" key="2">
    <source>
        <dbReference type="Proteomes" id="UP000355283"/>
    </source>
</evidence>
<dbReference type="Proteomes" id="UP000355283">
    <property type="component" value="Unassembled WGS sequence"/>
</dbReference>
<reference evidence="1 2" key="1">
    <citation type="submission" date="2019-01" db="EMBL/GenBank/DDBJ databases">
        <title>Nuclear Genome Assembly of the Microalgal Biofuel strain Nannochloropsis salina CCMP1776.</title>
        <authorList>
            <person name="Hovde B."/>
        </authorList>
    </citation>
    <scope>NUCLEOTIDE SEQUENCE [LARGE SCALE GENOMIC DNA]</scope>
    <source>
        <strain evidence="1 2">CCMP1776</strain>
    </source>
</reference>
<dbReference type="AlphaFoldDB" id="A0A4D9CZ82"/>
<name>A0A4D9CZ82_9STRA</name>
<dbReference type="Gene3D" id="3.40.30.10">
    <property type="entry name" value="Glutaredoxin"/>
    <property type="match status" value="1"/>
</dbReference>